<organism evidence="1 2">
    <name type="scientific">Arctium lappa</name>
    <name type="common">Greater burdock</name>
    <name type="synonym">Lappa major</name>
    <dbReference type="NCBI Taxonomy" id="4217"/>
    <lineage>
        <taxon>Eukaryota</taxon>
        <taxon>Viridiplantae</taxon>
        <taxon>Streptophyta</taxon>
        <taxon>Embryophyta</taxon>
        <taxon>Tracheophyta</taxon>
        <taxon>Spermatophyta</taxon>
        <taxon>Magnoliopsida</taxon>
        <taxon>eudicotyledons</taxon>
        <taxon>Gunneridae</taxon>
        <taxon>Pentapetalae</taxon>
        <taxon>asterids</taxon>
        <taxon>campanulids</taxon>
        <taxon>Asterales</taxon>
        <taxon>Asteraceae</taxon>
        <taxon>Carduoideae</taxon>
        <taxon>Cardueae</taxon>
        <taxon>Arctiinae</taxon>
        <taxon>Arctium</taxon>
    </lineage>
</organism>
<comment type="caution">
    <text evidence="1">The sequence shown here is derived from an EMBL/GenBank/DDBJ whole genome shotgun (WGS) entry which is preliminary data.</text>
</comment>
<evidence type="ECO:0000313" key="1">
    <source>
        <dbReference type="EMBL" id="KAI3702573.1"/>
    </source>
</evidence>
<evidence type="ECO:0000313" key="2">
    <source>
        <dbReference type="Proteomes" id="UP001055879"/>
    </source>
</evidence>
<reference evidence="2" key="1">
    <citation type="journal article" date="2022" name="Mol. Ecol. Resour.">
        <title>The genomes of chicory, endive, great burdock and yacon provide insights into Asteraceae palaeo-polyploidization history and plant inulin production.</title>
        <authorList>
            <person name="Fan W."/>
            <person name="Wang S."/>
            <person name="Wang H."/>
            <person name="Wang A."/>
            <person name="Jiang F."/>
            <person name="Liu H."/>
            <person name="Zhao H."/>
            <person name="Xu D."/>
            <person name="Zhang Y."/>
        </authorList>
    </citation>
    <scope>NUCLEOTIDE SEQUENCE [LARGE SCALE GENOMIC DNA]</scope>
    <source>
        <strain evidence="2">cv. Niubang</strain>
    </source>
</reference>
<dbReference type="Proteomes" id="UP001055879">
    <property type="component" value="Linkage Group LG09"/>
</dbReference>
<accession>A0ACB8ZZF9</accession>
<gene>
    <name evidence="1" type="ORF">L6452_28316</name>
</gene>
<keyword evidence="2" id="KW-1185">Reference proteome</keyword>
<name>A0ACB8ZZF9_ARCLA</name>
<reference evidence="1 2" key="2">
    <citation type="journal article" date="2022" name="Mol. Ecol. Resour.">
        <title>The genomes of chicory, endive, great burdock and yacon provide insights into Asteraceae paleo-polyploidization history and plant inulin production.</title>
        <authorList>
            <person name="Fan W."/>
            <person name="Wang S."/>
            <person name="Wang H."/>
            <person name="Wang A."/>
            <person name="Jiang F."/>
            <person name="Liu H."/>
            <person name="Zhao H."/>
            <person name="Xu D."/>
            <person name="Zhang Y."/>
        </authorList>
    </citation>
    <scope>NUCLEOTIDE SEQUENCE [LARGE SCALE GENOMIC DNA]</scope>
    <source>
        <strain evidence="2">cv. Niubang</strain>
    </source>
</reference>
<sequence>MTLSPIASYDYKSATPPPPHPTTTKIKHESAVVVKVVAIPEDLSKLPSDKLNLSHNNFSVVLPNFGGSKFGLDSFEGNNPSLCSRPLKLCKPRSSGGLSSGAVAGIVISLMTGVVVFALLLIGYSQGKQMKNFDEEFERGE</sequence>
<dbReference type="EMBL" id="CM042055">
    <property type="protein sequence ID" value="KAI3702573.1"/>
    <property type="molecule type" value="Genomic_DNA"/>
</dbReference>
<protein>
    <submittedName>
        <fullName evidence="1">Uncharacterized protein</fullName>
    </submittedName>
</protein>
<proteinExistence type="predicted"/>